<dbReference type="RefSeq" id="WP_176756954.1">
    <property type="nucleotide sequence ID" value="NZ_FNIW01000008.1"/>
</dbReference>
<proteinExistence type="predicted"/>
<comment type="caution">
    <text evidence="2">The sequence shown here is derived from an EMBL/GenBank/DDBJ whole genome shotgun (WGS) entry which is preliminary data.</text>
</comment>
<sequence length="118" mass="13883">MNTPTPNKGGRPRKPESEQRLHPVKVYFDEQSYRKLLNKRRRTGMSLSTLVYELTVNGYVKEPFTKEETSLLRSLTGMSNNLNQLAHEAHIYHFSQMEERVRHLANDIDELLIRISER</sequence>
<evidence type="ECO:0000313" key="3">
    <source>
        <dbReference type="Proteomes" id="UP000199134"/>
    </source>
</evidence>
<feature type="region of interest" description="Disordered" evidence="1">
    <location>
        <begin position="1"/>
        <end position="21"/>
    </location>
</feature>
<dbReference type="AlphaFoldDB" id="A0A1H0GBR2"/>
<evidence type="ECO:0000313" key="2">
    <source>
        <dbReference type="EMBL" id="SDO04274.1"/>
    </source>
</evidence>
<protein>
    <submittedName>
        <fullName evidence="2">Mobilisation protein (MobC)</fullName>
    </submittedName>
</protein>
<dbReference type="Pfam" id="PF21983">
    <property type="entry name" value="NikA-like"/>
    <property type="match status" value="1"/>
</dbReference>
<reference evidence="3" key="1">
    <citation type="submission" date="2016-10" db="EMBL/GenBank/DDBJ databases">
        <authorList>
            <person name="de Groot N.N."/>
        </authorList>
    </citation>
    <scope>NUCLEOTIDE SEQUENCE [LARGE SCALE GENOMIC DNA]</scope>
    <source>
        <strain evidence="3">BP1-145</strain>
    </source>
</reference>
<accession>A0A1H0GBR2</accession>
<name>A0A1H0GBR2_9BACT</name>
<dbReference type="InterPro" id="IPR053842">
    <property type="entry name" value="NikA-like"/>
</dbReference>
<evidence type="ECO:0000256" key="1">
    <source>
        <dbReference type="SAM" id="MobiDB-lite"/>
    </source>
</evidence>
<dbReference type="EMBL" id="FNIW01000008">
    <property type="protein sequence ID" value="SDO04274.1"/>
    <property type="molecule type" value="Genomic_DNA"/>
</dbReference>
<organism evidence="2 3">
    <name type="scientific">Prevotella communis</name>
    <dbReference type="NCBI Taxonomy" id="2913614"/>
    <lineage>
        <taxon>Bacteria</taxon>
        <taxon>Pseudomonadati</taxon>
        <taxon>Bacteroidota</taxon>
        <taxon>Bacteroidia</taxon>
        <taxon>Bacteroidales</taxon>
        <taxon>Prevotellaceae</taxon>
        <taxon>Prevotella</taxon>
    </lineage>
</organism>
<gene>
    <name evidence="2" type="ORF">SAMN04487900_10849</name>
</gene>
<dbReference type="Proteomes" id="UP000199134">
    <property type="component" value="Unassembled WGS sequence"/>
</dbReference>